<evidence type="ECO:0000256" key="2">
    <source>
        <dbReference type="ARBA" id="ARBA00022723"/>
    </source>
</evidence>
<keyword evidence="3" id="KW-0378">Hydrolase</keyword>
<dbReference type="GO" id="GO:0016788">
    <property type="term" value="F:hydrolase activity, acting on ester bonds"/>
    <property type="evidence" value="ECO:0007669"/>
    <property type="project" value="InterPro"/>
</dbReference>
<dbReference type="PANTHER" id="PTHR15162">
    <property type="entry name" value="ASPARTOACYLASE"/>
    <property type="match status" value="1"/>
</dbReference>
<dbReference type="Pfam" id="PF24827">
    <property type="entry name" value="AstE_AspA_cat"/>
    <property type="match status" value="1"/>
</dbReference>
<keyword evidence="4" id="KW-0862">Zinc</keyword>
<evidence type="ECO:0000256" key="3">
    <source>
        <dbReference type="ARBA" id="ARBA00022801"/>
    </source>
</evidence>
<sequence>MNLEIIEKYTTLISQAKNLSYPRVLVNVCSHGNETLGIEVLDKLKEISIQSGSVIFHIANELALKEGKRFIDSDLNRSFPGSVTGGYEEQVAFQMMQYIPNFDYVIDIHSTVSATKDCLIIEDDSSEVQKMISVCENAKIILHMIATKGTSLPAAARLPDKTIPVIAFEYGGNDAETRDRTCADIRNILSLLGVIKPTDFVTNARKPQQFECYATYPKLETDTPNVEIKNYEIIHKGDIIGYSEGRTPILSDSDFYPVLFGEINYKTIFGFKAKKLD</sequence>
<dbReference type="PANTHER" id="PTHR15162:SF7">
    <property type="entry name" value="SUCCINYLGLUTAMATE DESUCCINYLASE"/>
    <property type="match status" value="1"/>
</dbReference>
<evidence type="ECO:0000313" key="7">
    <source>
        <dbReference type="Proteomes" id="UP000177941"/>
    </source>
</evidence>
<reference evidence="6 7" key="1">
    <citation type="journal article" date="2016" name="Nat. Commun.">
        <title>Thousands of microbial genomes shed light on interconnected biogeochemical processes in an aquifer system.</title>
        <authorList>
            <person name="Anantharaman K."/>
            <person name="Brown C.T."/>
            <person name="Hug L.A."/>
            <person name="Sharon I."/>
            <person name="Castelle C.J."/>
            <person name="Probst A.J."/>
            <person name="Thomas B.C."/>
            <person name="Singh A."/>
            <person name="Wilkins M.J."/>
            <person name="Karaoz U."/>
            <person name="Brodie E.L."/>
            <person name="Williams K.H."/>
            <person name="Hubbard S.S."/>
            <person name="Banfield J.F."/>
        </authorList>
    </citation>
    <scope>NUCLEOTIDE SEQUENCE [LARGE SCALE GENOMIC DNA]</scope>
</reference>
<comment type="caution">
    <text evidence="6">The sequence shown here is derived from an EMBL/GenBank/DDBJ whole genome shotgun (WGS) entry which is preliminary data.</text>
</comment>
<evidence type="ECO:0000313" key="6">
    <source>
        <dbReference type="EMBL" id="OGY35180.1"/>
    </source>
</evidence>
<dbReference type="AlphaFoldDB" id="A0A1G1X6G5"/>
<comment type="cofactor">
    <cofactor evidence="1">
        <name>Zn(2+)</name>
        <dbReference type="ChEBI" id="CHEBI:29105"/>
    </cofactor>
</comment>
<feature type="domain" description="Succinylglutamate desuccinylase/Aspartoacylase catalytic" evidence="5">
    <location>
        <begin position="22"/>
        <end position="153"/>
    </location>
</feature>
<gene>
    <name evidence="6" type="ORF">A3E36_00700</name>
</gene>
<organism evidence="6 7">
    <name type="scientific">Candidatus Andersenbacteria bacterium RIFCSPHIGHO2_12_FULL_45_11b</name>
    <dbReference type="NCBI Taxonomy" id="1797282"/>
    <lineage>
        <taxon>Bacteria</taxon>
        <taxon>Candidatus Anderseniibacteriota</taxon>
    </lineage>
</organism>
<proteinExistence type="predicted"/>
<protein>
    <recommendedName>
        <fullName evidence="5">Succinylglutamate desuccinylase/Aspartoacylase catalytic domain-containing protein</fullName>
    </recommendedName>
</protein>
<evidence type="ECO:0000259" key="5">
    <source>
        <dbReference type="Pfam" id="PF24827"/>
    </source>
</evidence>
<dbReference type="InterPro" id="IPR050178">
    <property type="entry name" value="AspA/AstE_fam"/>
</dbReference>
<dbReference type="GO" id="GO:0046872">
    <property type="term" value="F:metal ion binding"/>
    <property type="evidence" value="ECO:0007669"/>
    <property type="project" value="UniProtKB-KW"/>
</dbReference>
<dbReference type="SUPFAM" id="SSF53187">
    <property type="entry name" value="Zn-dependent exopeptidases"/>
    <property type="match status" value="1"/>
</dbReference>
<dbReference type="Proteomes" id="UP000177941">
    <property type="component" value="Unassembled WGS sequence"/>
</dbReference>
<name>A0A1G1X6G5_9BACT</name>
<evidence type="ECO:0000256" key="1">
    <source>
        <dbReference type="ARBA" id="ARBA00001947"/>
    </source>
</evidence>
<dbReference type="GO" id="GO:0005829">
    <property type="term" value="C:cytosol"/>
    <property type="evidence" value="ECO:0007669"/>
    <property type="project" value="TreeGrafter"/>
</dbReference>
<dbReference type="Gene3D" id="3.40.630.10">
    <property type="entry name" value="Zn peptidases"/>
    <property type="match status" value="1"/>
</dbReference>
<dbReference type="EMBL" id="MHHS01000051">
    <property type="protein sequence ID" value="OGY35180.1"/>
    <property type="molecule type" value="Genomic_DNA"/>
</dbReference>
<evidence type="ECO:0000256" key="4">
    <source>
        <dbReference type="ARBA" id="ARBA00022833"/>
    </source>
</evidence>
<accession>A0A1G1X6G5</accession>
<keyword evidence="2" id="KW-0479">Metal-binding</keyword>
<dbReference type="InterPro" id="IPR055438">
    <property type="entry name" value="AstE_AspA_cat"/>
</dbReference>